<dbReference type="PANTHER" id="PTHR48081">
    <property type="entry name" value="AB HYDROLASE SUPERFAMILY PROTEIN C4A8.06C"/>
    <property type="match status" value="1"/>
</dbReference>
<dbReference type="SUPFAM" id="SSF53474">
    <property type="entry name" value="alpha/beta-Hydrolases"/>
    <property type="match status" value="1"/>
</dbReference>
<keyword evidence="3" id="KW-1185">Reference proteome</keyword>
<reference evidence="4" key="1">
    <citation type="submission" date="2017-02" db="UniProtKB">
        <authorList>
            <consortium name="WormBaseParasite"/>
        </authorList>
    </citation>
    <scope>IDENTIFICATION</scope>
</reference>
<evidence type="ECO:0000256" key="1">
    <source>
        <dbReference type="ARBA" id="ARBA00022801"/>
    </source>
</evidence>
<dbReference type="STRING" id="131310.A0A0N4ZK74"/>
<keyword evidence="1" id="KW-0378">Hydrolase</keyword>
<organism evidence="3 4">
    <name type="scientific">Parastrongyloides trichosuri</name>
    <name type="common">Possum-specific nematode worm</name>
    <dbReference type="NCBI Taxonomy" id="131310"/>
    <lineage>
        <taxon>Eukaryota</taxon>
        <taxon>Metazoa</taxon>
        <taxon>Ecdysozoa</taxon>
        <taxon>Nematoda</taxon>
        <taxon>Chromadorea</taxon>
        <taxon>Rhabditida</taxon>
        <taxon>Tylenchina</taxon>
        <taxon>Panagrolaimomorpha</taxon>
        <taxon>Strongyloidoidea</taxon>
        <taxon>Strongyloididae</taxon>
        <taxon>Parastrongyloides</taxon>
    </lineage>
</organism>
<dbReference type="InterPro" id="IPR050300">
    <property type="entry name" value="GDXG_lipolytic_enzyme"/>
</dbReference>
<evidence type="ECO:0000313" key="4">
    <source>
        <dbReference type="WBParaSite" id="PTRK_0000850600.1"/>
    </source>
</evidence>
<dbReference type="GO" id="GO:0004061">
    <property type="term" value="F:arylformamidase activity"/>
    <property type="evidence" value="ECO:0007669"/>
    <property type="project" value="TreeGrafter"/>
</dbReference>
<sequence length="241" mass="26963">MTLYDPKSNDYLYSCSYFCPGFTPDEAIKSFVDTLMSQYIKNVKELSRKELDVCYGPEKVDIWGDGSDNLFIYIHGGFWQEGCKEGATSIVQPLVENNIQVATVGYTLASKIPLKDTIKQIEECILFLHNKYPSSKIILSGHSAGAHLAVKVCEEKNIGKIVDKLVLYSGIYKLNDLVGTYIGNGINLTMEDAIECSINIDKIKENFKGKMILFAGGFESPKMKQQSNHLAHELNVPYHVC</sequence>
<evidence type="ECO:0000259" key="2">
    <source>
        <dbReference type="Pfam" id="PF20434"/>
    </source>
</evidence>
<dbReference type="AlphaFoldDB" id="A0A0N4ZK74"/>
<name>A0A0N4ZK74_PARTI</name>
<proteinExistence type="predicted"/>
<evidence type="ECO:0000313" key="3">
    <source>
        <dbReference type="Proteomes" id="UP000038045"/>
    </source>
</evidence>
<feature type="domain" description="BD-FAE-like" evidence="2">
    <location>
        <begin position="69"/>
        <end position="157"/>
    </location>
</feature>
<dbReference type="PANTHER" id="PTHR48081:SF33">
    <property type="entry name" value="KYNURENINE FORMAMIDASE"/>
    <property type="match status" value="1"/>
</dbReference>
<dbReference type="Gene3D" id="3.40.50.1820">
    <property type="entry name" value="alpha/beta hydrolase"/>
    <property type="match status" value="1"/>
</dbReference>
<dbReference type="InterPro" id="IPR049492">
    <property type="entry name" value="BD-FAE-like_dom"/>
</dbReference>
<dbReference type="WBParaSite" id="PTRK_0000850600.1">
    <property type="protein sequence ID" value="PTRK_0000850600.1"/>
    <property type="gene ID" value="PTRK_0000850600"/>
</dbReference>
<dbReference type="InterPro" id="IPR029058">
    <property type="entry name" value="AB_hydrolase_fold"/>
</dbReference>
<accession>A0A0N4ZK74</accession>
<dbReference type="Pfam" id="PF20434">
    <property type="entry name" value="BD-FAE"/>
    <property type="match status" value="1"/>
</dbReference>
<dbReference type="Proteomes" id="UP000038045">
    <property type="component" value="Unplaced"/>
</dbReference>
<protein>
    <submittedName>
        <fullName evidence="4">Abhydrolase_3 domain-containing protein</fullName>
    </submittedName>
</protein>